<evidence type="ECO:0000313" key="3">
    <source>
        <dbReference type="Proteomes" id="UP000826271"/>
    </source>
</evidence>
<reference evidence="2" key="1">
    <citation type="submission" date="2019-10" db="EMBL/GenBank/DDBJ databases">
        <authorList>
            <person name="Zhang R."/>
            <person name="Pan Y."/>
            <person name="Wang J."/>
            <person name="Ma R."/>
            <person name="Yu S."/>
        </authorList>
    </citation>
    <scope>NUCLEOTIDE SEQUENCE</scope>
    <source>
        <strain evidence="2">LA-IB0</strain>
        <tissue evidence="2">Leaf</tissue>
    </source>
</reference>
<dbReference type="AlphaFoldDB" id="A0AAV6X4A6"/>
<protein>
    <submittedName>
        <fullName evidence="2">Uncharacterized protein</fullName>
    </submittedName>
</protein>
<dbReference type="EMBL" id="WHWC01000010">
    <property type="protein sequence ID" value="KAG8374762.1"/>
    <property type="molecule type" value="Genomic_DNA"/>
</dbReference>
<comment type="caution">
    <text evidence="2">The sequence shown here is derived from an EMBL/GenBank/DDBJ whole genome shotgun (WGS) entry which is preliminary data.</text>
</comment>
<accession>A0AAV6X4A6</accession>
<sequence length="141" mass="15244">MAHTSSVGTSCKGKKPVNILHTESQPESLPATNLDDNDMLSTSLVDEDAPPSICEVGSSTTTKAPKKGKRKKEDAIIGPIIAGINRFTDTTDSRLGEIVSKMGHEFDMTRKCEAVFEIVNQIDDLTLDDKLVATNLIVKNT</sequence>
<proteinExistence type="predicted"/>
<dbReference type="Proteomes" id="UP000826271">
    <property type="component" value="Unassembled WGS sequence"/>
</dbReference>
<feature type="region of interest" description="Disordered" evidence="1">
    <location>
        <begin position="1"/>
        <end position="71"/>
    </location>
</feature>
<evidence type="ECO:0000256" key="1">
    <source>
        <dbReference type="SAM" id="MobiDB-lite"/>
    </source>
</evidence>
<name>A0AAV6X4A6_9LAMI</name>
<evidence type="ECO:0000313" key="2">
    <source>
        <dbReference type="EMBL" id="KAG8374762.1"/>
    </source>
</evidence>
<organism evidence="2 3">
    <name type="scientific">Buddleja alternifolia</name>
    <dbReference type="NCBI Taxonomy" id="168488"/>
    <lineage>
        <taxon>Eukaryota</taxon>
        <taxon>Viridiplantae</taxon>
        <taxon>Streptophyta</taxon>
        <taxon>Embryophyta</taxon>
        <taxon>Tracheophyta</taxon>
        <taxon>Spermatophyta</taxon>
        <taxon>Magnoliopsida</taxon>
        <taxon>eudicotyledons</taxon>
        <taxon>Gunneridae</taxon>
        <taxon>Pentapetalae</taxon>
        <taxon>asterids</taxon>
        <taxon>lamiids</taxon>
        <taxon>Lamiales</taxon>
        <taxon>Scrophulariaceae</taxon>
        <taxon>Buddlejeae</taxon>
        <taxon>Buddleja</taxon>
    </lineage>
</organism>
<feature type="compositionally biased region" description="Polar residues" evidence="1">
    <location>
        <begin position="21"/>
        <end position="31"/>
    </location>
</feature>
<gene>
    <name evidence="2" type="ORF">BUALT_Bualt10G0029500</name>
</gene>
<keyword evidence="3" id="KW-1185">Reference proteome</keyword>